<feature type="chain" id="PRO_5047370603" description="Lipoprotein" evidence="1">
    <location>
        <begin position="21"/>
        <end position="175"/>
    </location>
</feature>
<comment type="caution">
    <text evidence="2">The sequence shown here is derived from an EMBL/GenBank/DDBJ whole genome shotgun (WGS) entry which is preliminary data.</text>
</comment>
<name>A0ABS8W9J4_9GAMM</name>
<evidence type="ECO:0000313" key="3">
    <source>
        <dbReference type="Proteomes" id="UP001201273"/>
    </source>
</evidence>
<keyword evidence="1" id="KW-0732">Signal</keyword>
<keyword evidence="3" id="KW-1185">Reference proteome</keyword>
<gene>
    <name evidence="2" type="ORF">K6Y31_06325</name>
</gene>
<evidence type="ECO:0000256" key="1">
    <source>
        <dbReference type="SAM" id="SignalP"/>
    </source>
</evidence>
<organism evidence="2 3">
    <name type="scientific">Motilimonas cestriensis</name>
    <dbReference type="NCBI Taxonomy" id="2742685"/>
    <lineage>
        <taxon>Bacteria</taxon>
        <taxon>Pseudomonadati</taxon>
        <taxon>Pseudomonadota</taxon>
        <taxon>Gammaproteobacteria</taxon>
        <taxon>Alteromonadales</taxon>
        <taxon>Alteromonadales genera incertae sedis</taxon>
        <taxon>Motilimonas</taxon>
    </lineage>
</organism>
<sequence>MAYKLAVAALMSTLTLTACGGGGESQALSSNASSSSTTDIFAKDCTAEINNKIAEIGDPETIDKYDSGNYHSHSYKWFNGDYTLDFTWGDIVQGCEIKTFWYPDDFNWTPTSGECPKKIKAELAARGESEKVFVYWSPSTSTYKYYWYAQGVIYTFDEGEFYNGCEVSTSTFAPF</sequence>
<evidence type="ECO:0000313" key="2">
    <source>
        <dbReference type="EMBL" id="MCE2594426.1"/>
    </source>
</evidence>
<dbReference type="Proteomes" id="UP001201273">
    <property type="component" value="Unassembled WGS sequence"/>
</dbReference>
<accession>A0ABS8W9J4</accession>
<evidence type="ECO:0008006" key="4">
    <source>
        <dbReference type="Google" id="ProtNLM"/>
    </source>
</evidence>
<proteinExistence type="predicted"/>
<reference evidence="2 3" key="1">
    <citation type="journal article" date="2022" name="Environ. Microbiol. Rep.">
        <title>Eco-phylogenetic analyses reveal divergent evolution of vitamin B12 metabolism in the marine bacterial family 'Psychromonadaceae'.</title>
        <authorList>
            <person name="Jin X."/>
            <person name="Yang Y."/>
            <person name="Cao H."/>
            <person name="Gao B."/>
            <person name="Zhao Z."/>
        </authorList>
    </citation>
    <scope>NUCLEOTIDE SEQUENCE [LARGE SCALE GENOMIC DNA]</scope>
    <source>
        <strain evidence="2 3">MKS20</strain>
    </source>
</reference>
<dbReference type="EMBL" id="JAIMJA010000005">
    <property type="protein sequence ID" value="MCE2594426.1"/>
    <property type="molecule type" value="Genomic_DNA"/>
</dbReference>
<dbReference type="PROSITE" id="PS51257">
    <property type="entry name" value="PROKAR_LIPOPROTEIN"/>
    <property type="match status" value="1"/>
</dbReference>
<feature type="signal peptide" evidence="1">
    <location>
        <begin position="1"/>
        <end position="20"/>
    </location>
</feature>
<protein>
    <recommendedName>
        <fullName evidence="4">Lipoprotein</fullName>
    </recommendedName>
</protein>
<dbReference type="RefSeq" id="WP_233051966.1">
    <property type="nucleotide sequence ID" value="NZ_JAIMJA010000005.1"/>
</dbReference>